<evidence type="ECO:0000313" key="3">
    <source>
        <dbReference type="Proteomes" id="UP000198510"/>
    </source>
</evidence>
<dbReference type="AlphaFoldDB" id="A0A1G9LPV2"/>
<dbReference type="InterPro" id="IPR004360">
    <property type="entry name" value="Glyas_Fos-R_dOase_dom"/>
</dbReference>
<keyword evidence="2" id="KW-0223">Dioxygenase</keyword>
<dbReference type="Proteomes" id="UP000198510">
    <property type="component" value="Unassembled WGS sequence"/>
</dbReference>
<dbReference type="PANTHER" id="PTHR21366:SF22">
    <property type="entry name" value="VOC DOMAIN-CONTAINING PROTEIN"/>
    <property type="match status" value="1"/>
</dbReference>
<dbReference type="EMBL" id="FNFO01000007">
    <property type="protein sequence ID" value="SDL63515.1"/>
    <property type="molecule type" value="Genomic_DNA"/>
</dbReference>
<dbReference type="Pfam" id="PF00903">
    <property type="entry name" value="Glyoxalase"/>
    <property type="match status" value="1"/>
</dbReference>
<dbReference type="STRING" id="1075417.SAMN05421823_107112"/>
<dbReference type="Gene3D" id="3.10.180.10">
    <property type="entry name" value="2,3-Dihydroxybiphenyl 1,2-Dioxygenase, domain 1"/>
    <property type="match status" value="1"/>
</dbReference>
<dbReference type="InterPro" id="IPR029068">
    <property type="entry name" value="Glyas_Bleomycin-R_OHBP_Dase"/>
</dbReference>
<keyword evidence="2" id="KW-0560">Oxidoreductase</keyword>
<keyword evidence="3" id="KW-1185">Reference proteome</keyword>
<gene>
    <name evidence="2" type="ORF">SAMN05421823_107112</name>
</gene>
<dbReference type="InterPro" id="IPR050383">
    <property type="entry name" value="GlyoxalaseI/FosfomycinResist"/>
</dbReference>
<evidence type="ECO:0000259" key="1">
    <source>
        <dbReference type="PROSITE" id="PS51819"/>
    </source>
</evidence>
<sequence length="131" mass="14894">MQILKIKETCLYVKNLDATEAFYHGKLGFPVINRTDDSHIFFRVGASVLLCFVAEKSRQQQSPPPHGGEGALHLAFEVVPEVYDDTRRHVQSLGIPIVEDSVWKNGKRSFYFHDPEGHVLEIIEEGTWEQG</sequence>
<organism evidence="2 3">
    <name type="scientific">Catalinimonas alkaloidigena</name>
    <dbReference type="NCBI Taxonomy" id="1075417"/>
    <lineage>
        <taxon>Bacteria</taxon>
        <taxon>Pseudomonadati</taxon>
        <taxon>Bacteroidota</taxon>
        <taxon>Cytophagia</taxon>
        <taxon>Cytophagales</taxon>
        <taxon>Catalimonadaceae</taxon>
        <taxon>Catalinimonas</taxon>
    </lineage>
</organism>
<protein>
    <submittedName>
        <fullName evidence="2">Glyoxalase/Bleomycin resistance protein/Dioxygenase superfamily protein</fullName>
    </submittedName>
</protein>
<dbReference type="RefSeq" id="WP_089684408.1">
    <property type="nucleotide sequence ID" value="NZ_FNFO01000007.1"/>
</dbReference>
<dbReference type="GO" id="GO:0051213">
    <property type="term" value="F:dioxygenase activity"/>
    <property type="evidence" value="ECO:0007669"/>
    <property type="project" value="UniProtKB-KW"/>
</dbReference>
<dbReference type="PROSITE" id="PS51819">
    <property type="entry name" value="VOC"/>
    <property type="match status" value="1"/>
</dbReference>
<feature type="domain" description="VOC" evidence="1">
    <location>
        <begin position="5"/>
        <end position="125"/>
    </location>
</feature>
<dbReference type="InterPro" id="IPR037523">
    <property type="entry name" value="VOC_core"/>
</dbReference>
<reference evidence="2 3" key="1">
    <citation type="submission" date="2016-10" db="EMBL/GenBank/DDBJ databases">
        <authorList>
            <person name="de Groot N.N."/>
        </authorList>
    </citation>
    <scope>NUCLEOTIDE SEQUENCE [LARGE SCALE GENOMIC DNA]</scope>
    <source>
        <strain evidence="2 3">DSM 25186</strain>
    </source>
</reference>
<name>A0A1G9LPV2_9BACT</name>
<dbReference type="PANTHER" id="PTHR21366">
    <property type="entry name" value="GLYOXALASE FAMILY PROTEIN"/>
    <property type="match status" value="1"/>
</dbReference>
<proteinExistence type="predicted"/>
<dbReference type="OrthoDB" id="192739at2"/>
<dbReference type="SUPFAM" id="SSF54593">
    <property type="entry name" value="Glyoxalase/Bleomycin resistance protein/Dihydroxybiphenyl dioxygenase"/>
    <property type="match status" value="1"/>
</dbReference>
<evidence type="ECO:0000313" key="2">
    <source>
        <dbReference type="EMBL" id="SDL63515.1"/>
    </source>
</evidence>
<accession>A0A1G9LPV2</accession>